<dbReference type="InterPro" id="IPR052169">
    <property type="entry name" value="CW_Biosynth-Accessory"/>
</dbReference>
<dbReference type="CDD" id="cd07381">
    <property type="entry name" value="MPP_CapA"/>
    <property type="match status" value="1"/>
</dbReference>
<dbReference type="PANTHER" id="PTHR33393">
    <property type="entry name" value="POLYGLUTAMINE SYNTHESIS ACCESSORY PROTEIN RV0574C-RELATED"/>
    <property type="match status" value="1"/>
</dbReference>
<organism evidence="3 4">
    <name type="scientific">Cyclonatronum proteinivorum</name>
    <dbReference type="NCBI Taxonomy" id="1457365"/>
    <lineage>
        <taxon>Bacteria</taxon>
        <taxon>Pseudomonadati</taxon>
        <taxon>Balneolota</taxon>
        <taxon>Balneolia</taxon>
        <taxon>Balneolales</taxon>
        <taxon>Cyclonatronaceae</taxon>
        <taxon>Cyclonatronum</taxon>
    </lineage>
</organism>
<dbReference type="EMBL" id="CP027806">
    <property type="protein sequence ID" value="AXJ01717.1"/>
    <property type="molecule type" value="Genomic_DNA"/>
</dbReference>
<accession>A0A345UML5</accession>
<keyword evidence="4" id="KW-1185">Reference proteome</keyword>
<feature type="domain" description="Capsule synthesis protein CapA" evidence="2">
    <location>
        <begin position="2"/>
        <end position="241"/>
    </location>
</feature>
<evidence type="ECO:0000259" key="2">
    <source>
        <dbReference type="SMART" id="SM00854"/>
    </source>
</evidence>
<dbReference type="Pfam" id="PF09587">
    <property type="entry name" value="PGA_cap"/>
    <property type="match status" value="1"/>
</dbReference>
<reference evidence="3 4" key="1">
    <citation type="submission" date="2018-03" db="EMBL/GenBank/DDBJ databases">
        <title>Phenotypic and genomic properties of Cyclonatronum proteinivorum gen. nov., sp. nov., a haloalkaliphilic bacteroidete from soda lakes possessing Na+-translocating rhodopsin.</title>
        <authorList>
            <person name="Toshchakov S.V."/>
            <person name="Korzhenkov A."/>
            <person name="Samarov N.I."/>
            <person name="Kublanov I.V."/>
            <person name="Muntyan M.S."/>
            <person name="Sorokin D.Y."/>
        </authorList>
    </citation>
    <scope>NUCLEOTIDE SEQUENCE [LARGE SCALE GENOMIC DNA]</scope>
    <source>
        <strain evidence="3 4">Omega</strain>
    </source>
</reference>
<dbReference type="RefSeq" id="WP_114984875.1">
    <property type="nucleotide sequence ID" value="NZ_CP027806.1"/>
</dbReference>
<evidence type="ECO:0000313" key="3">
    <source>
        <dbReference type="EMBL" id="AXJ01717.1"/>
    </source>
</evidence>
<dbReference type="SMART" id="SM00854">
    <property type="entry name" value="PGA_cap"/>
    <property type="match status" value="1"/>
</dbReference>
<dbReference type="AlphaFoldDB" id="A0A345UML5"/>
<dbReference type="InterPro" id="IPR019079">
    <property type="entry name" value="Capsule_synth_CapA"/>
</dbReference>
<evidence type="ECO:0000313" key="4">
    <source>
        <dbReference type="Proteomes" id="UP000254808"/>
    </source>
</evidence>
<dbReference type="OrthoDB" id="9810906at2"/>
<proteinExistence type="inferred from homology"/>
<comment type="similarity">
    <text evidence="1">Belongs to the CapA family.</text>
</comment>
<dbReference type="InterPro" id="IPR029052">
    <property type="entry name" value="Metallo-depent_PP-like"/>
</dbReference>
<dbReference type="PANTHER" id="PTHR33393:SF11">
    <property type="entry name" value="POLYGLUTAMINE SYNTHESIS ACCESSORY PROTEIN RV0574C-RELATED"/>
    <property type="match status" value="1"/>
</dbReference>
<dbReference type="Proteomes" id="UP000254808">
    <property type="component" value="Chromosome"/>
</dbReference>
<dbReference type="SUPFAM" id="SSF56300">
    <property type="entry name" value="Metallo-dependent phosphatases"/>
    <property type="match status" value="1"/>
</dbReference>
<gene>
    <name evidence="3" type="ORF">CYPRO_2475</name>
</gene>
<protein>
    <submittedName>
        <fullName evidence="3">Poly-gamma-glutamate synthesis protein (Capsule biosynthesis protein)</fullName>
    </submittedName>
</protein>
<evidence type="ECO:0000256" key="1">
    <source>
        <dbReference type="ARBA" id="ARBA00005662"/>
    </source>
</evidence>
<sequence length="367" mass="40766">MKIALLGDLAFTGVYDLTTHDDAAVRLQPLAGYLSGFDCVLANLESPLTDLRTTRMPKSIHLKSPVQNVSLLKQLGVTAVSLANNHMFDFGKKGCQQTIAALESAGIGWYGLGGERFLFTDPVSGSRISASGFCCFTTHGLGYGPDAGSRPGKMDVLSRANLENRLKADAAEGALSILSVHWGKEHTNYPNFEHLQLAKTLMAEAERPFVIHGHHPHVLQGVLRQHDSLCAFSLGNAVFGDVTSLDGKRVLRQNAENRKSVLLELHLAEGRLVQTKLTGYEDQPEGMRFTETVADEVESYSDFDRLPATPEAWEAMRRAQYEQVILEKFGARTFSWYLSKLTYDALLNKVLAAYRKYRYRRLSRRTA</sequence>
<dbReference type="KEGG" id="cprv:CYPRO_2475"/>
<name>A0A345UML5_9BACT</name>